<dbReference type="InterPro" id="IPR019587">
    <property type="entry name" value="Polyketide_cyclase/dehydratase"/>
</dbReference>
<dbReference type="OrthoDB" id="9807923at2"/>
<dbReference type="Pfam" id="PF10604">
    <property type="entry name" value="Polyketide_cyc2"/>
    <property type="match status" value="1"/>
</dbReference>
<protein>
    <recommendedName>
        <fullName evidence="4">SRPBCC family protein</fullName>
    </recommendedName>
</protein>
<name>A0A1Q5PH04_9BACT</name>
<evidence type="ECO:0008006" key="4">
    <source>
        <dbReference type="Google" id="ProtNLM"/>
    </source>
</evidence>
<dbReference type="SUPFAM" id="SSF55961">
    <property type="entry name" value="Bet v1-like"/>
    <property type="match status" value="1"/>
</dbReference>
<feature type="transmembrane region" description="Helical" evidence="1">
    <location>
        <begin position="50"/>
        <end position="72"/>
    </location>
</feature>
<keyword evidence="3" id="KW-1185">Reference proteome</keyword>
<evidence type="ECO:0000313" key="2">
    <source>
        <dbReference type="EMBL" id="OKL41509.1"/>
    </source>
</evidence>
<keyword evidence="1" id="KW-0812">Transmembrane</keyword>
<dbReference type="EMBL" id="LVWA01000003">
    <property type="protein sequence ID" value="OKL41509.1"/>
    <property type="molecule type" value="Genomic_DNA"/>
</dbReference>
<comment type="caution">
    <text evidence="2">The sequence shown here is derived from an EMBL/GenBank/DDBJ whole genome shotgun (WGS) entry which is preliminary data.</text>
</comment>
<proteinExistence type="predicted"/>
<accession>A0A1Q5PH04</accession>
<keyword evidence="1" id="KW-1133">Transmembrane helix</keyword>
<organism evidence="2 3">
    <name type="scientific">Pontibacter flavimaris</name>
    <dbReference type="NCBI Taxonomy" id="1797110"/>
    <lineage>
        <taxon>Bacteria</taxon>
        <taxon>Pseudomonadati</taxon>
        <taxon>Bacteroidota</taxon>
        <taxon>Cytophagia</taxon>
        <taxon>Cytophagales</taxon>
        <taxon>Hymenobacteraceae</taxon>
        <taxon>Pontibacter</taxon>
    </lineage>
</organism>
<evidence type="ECO:0000313" key="3">
    <source>
        <dbReference type="Proteomes" id="UP000186551"/>
    </source>
</evidence>
<sequence length="228" mass="25537">MQADSRQRLPTQKNISGDAACFVQRCFLKLMRDCLPIIQALPPQPYFMKLLRIVLLALPVSAAVLLGASHFLPAEIDVQQAVFLQQPPEEVYPYLNNPTEWQRWSVLNKQHDPSMIHLYGGPLQGKGARLQWSGDRIGDGQLLFTESIQPGTIAYRQSQPGDTSAILGIFTLQAHKGGTQVVWRQQTALRQTPLAKLQGVLQKYKMRTEAEKGLQGLQKLLGVRKLKS</sequence>
<dbReference type="Gene3D" id="3.30.530.20">
    <property type="match status" value="1"/>
</dbReference>
<dbReference type="Proteomes" id="UP000186551">
    <property type="component" value="Unassembled WGS sequence"/>
</dbReference>
<reference evidence="2 3" key="1">
    <citation type="submission" date="2016-03" db="EMBL/GenBank/DDBJ databases">
        <title>Genome sequence of Pontibacter sp. nov., of the family cytophagaceae, isolated from marine sediment of the Yellow Sea, China.</title>
        <authorList>
            <person name="Zhang G."/>
            <person name="Zhang R."/>
        </authorList>
    </citation>
    <scope>NUCLEOTIDE SEQUENCE [LARGE SCALE GENOMIC DNA]</scope>
    <source>
        <strain evidence="2 3">S10-8</strain>
    </source>
</reference>
<gene>
    <name evidence="2" type="ORF">A3841_10685</name>
</gene>
<keyword evidence="1" id="KW-0472">Membrane</keyword>
<dbReference type="AlphaFoldDB" id="A0A1Q5PH04"/>
<evidence type="ECO:0000256" key="1">
    <source>
        <dbReference type="SAM" id="Phobius"/>
    </source>
</evidence>
<dbReference type="InterPro" id="IPR023393">
    <property type="entry name" value="START-like_dom_sf"/>
</dbReference>